<gene>
    <name evidence="3" type="ORF">DPMN_121435</name>
</gene>
<keyword evidence="2" id="KW-0472">Membrane</keyword>
<sequence length="277" mass="30877">MNKQSCSSGTAFDPEMNCIRKDDVFFKTGNYCEKTPWHRCNTTTERLAELRALCTNTEIVSTTTTTTTEQSTVEGSKTNAGMVIGLIVAGIAIAVFAILLLLFVRRWRQRKQKEEAKHKRTKTVMNVEYFENGNADDPYHTIPADTIPDTLDDPSYNSGPFGNPSTLQSNRTLTSDVTSSSSGISPSVHESVEYDNSAFKLNSNDLGMDQDGYTSTLRRSSREYDRPSNMQRAINEAVNEAGPSNMHRPNVEYVTQTSDFDTSNTKGDAPDYYVLEK</sequence>
<dbReference type="Proteomes" id="UP000828390">
    <property type="component" value="Unassembled WGS sequence"/>
</dbReference>
<dbReference type="AlphaFoldDB" id="A0A9D4GTJ3"/>
<protein>
    <submittedName>
        <fullName evidence="3">Uncharacterized protein</fullName>
    </submittedName>
</protein>
<evidence type="ECO:0000256" key="1">
    <source>
        <dbReference type="SAM" id="MobiDB-lite"/>
    </source>
</evidence>
<keyword evidence="4" id="KW-1185">Reference proteome</keyword>
<organism evidence="3 4">
    <name type="scientific">Dreissena polymorpha</name>
    <name type="common">Zebra mussel</name>
    <name type="synonym">Mytilus polymorpha</name>
    <dbReference type="NCBI Taxonomy" id="45954"/>
    <lineage>
        <taxon>Eukaryota</taxon>
        <taxon>Metazoa</taxon>
        <taxon>Spiralia</taxon>
        <taxon>Lophotrochozoa</taxon>
        <taxon>Mollusca</taxon>
        <taxon>Bivalvia</taxon>
        <taxon>Autobranchia</taxon>
        <taxon>Heteroconchia</taxon>
        <taxon>Euheterodonta</taxon>
        <taxon>Imparidentia</taxon>
        <taxon>Neoheterodontei</taxon>
        <taxon>Myida</taxon>
        <taxon>Dreissenoidea</taxon>
        <taxon>Dreissenidae</taxon>
        <taxon>Dreissena</taxon>
    </lineage>
</organism>
<feature type="transmembrane region" description="Helical" evidence="2">
    <location>
        <begin position="80"/>
        <end position="104"/>
    </location>
</feature>
<feature type="compositionally biased region" description="Low complexity" evidence="1">
    <location>
        <begin position="172"/>
        <end position="189"/>
    </location>
</feature>
<reference evidence="3" key="2">
    <citation type="submission" date="2020-11" db="EMBL/GenBank/DDBJ databases">
        <authorList>
            <person name="McCartney M.A."/>
            <person name="Auch B."/>
            <person name="Kono T."/>
            <person name="Mallez S."/>
            <person name="Becker A."/>
            <person name="Gohl D.M."/>
            <person name="Silverstein K.A.T."/>
            <person name="Koren S."/>
            <person name="Bechman K.B."/>
            <person name="Herman A."/>
            <person name="Abrahante J.E."/>
            <person name="Garbe J."/>
        </authorList>
    </citation>
    <scope>NUCLEOTIDE SEQUENCE</scope>
    <source>
        <strain evidence="3">Duluth1</strain>
        <tissue evidence="3">Whole animal</tissue>
    </source>
</reference>
<feature type="region of interest" description="Disordered" evidence="1">
    <location>
        <begin position="134"/>
        <end position="189"/>
    </location>
</feature>
<dbReference type="EMBL" id="JAIWYP010000005">
    <property type="protein sequence ID" value="KAH3819692.1"/>
    <property type="molecule type" value="Genomic_DNA"/>
</dbReference>
<feature type="compositionally biased region" description="Polar residues" evidence="1">
    <location>
        <begin position="256"/>
        <end position="266"/>
    </location>
</feature>
<accession>A0A9D4GTJ3</accession>
<name>A0A9D4GTJ3_DREPO</name>
<evidence type="ECO:0000313" key="3">
    <source>
        <dbReference type="EMBL" id="KAH3819692.1"/>
    </source>
</evidence>
<feature type="compositionally biased region" description="Polar residues" evidence="1">
    <location>
        <begin position="155"/>
        <end position="171"/>
    </location>
</feature>
<evidence type="ECO:0000313" key="4">
    <source>
        <dbReference type="Proteomes" id="UP000828390"/>
    </source>
</evidence>
<reference evidence="3" key="1">
    <citation type="journal article" date="2019" name="bioRxiv">
        <title>The Genome of the Zebra Mussel, Dreissena polymorpha: A Resource for Invasive Species Research.</title>
        <authorList>
            <person name="McCartney M.A."/>
            <person name="Auch B."/>
            <person name="Kono T."/>
            <person name="Mallez S."/>
            <person name="Zhang Y."/>
            <person name="Obille A."/>
            <person name="Becker A."/>
            <person name="Abrahante J.E."/>
            <person name="Garbe J."/>
            <person name="Badalamenti J.P."/>
            <person name="Herman A."/>
            <person name="Mangelson H."/>
            <person name="Liachko I."/>
            <person name="Sullivan S."/>
            <person name="Sone E.D."/>
            <person name="Koren S."/>
            <person name="Silverstein K.A.T."/>
            <person name="Beckman K.B."/>
            <person name="Gohl D.M."/>
        </authorList>
    </citation>
    <scope>NUCLEOTIDE SEQUENCE</scope>
    <source>
        <strain evidence="3">Duluth1</strain>
        <tissue evidence="3">Whole animal</tissue>
    </source>
</reference>
<evidence type="ECO:0000256" key="2">
    <source>
        <dbReference type="SAM" id="Phobius"/>
    </source>
</evidence>
<keyword evidence="2" id="KW-1133">Transmembrane helix</keyword>
<comment type="caution">
    <text evidence="3">The sequence shown here is derived from an EMBL/GenBank/DDBJ whole genome shotgun (WGS) entry which is preliminary data.</text>
</comment>
<dbReference type="OrthoDB" id="6136191at2759"/>
<feature type="region of interest" description="Disordered" evidence="1">
    <location>
        <begin position="256"/>
        <end position="277"/>
    </location>
</feature>
<keyword evidence="2" id="KW-0812">Transmembrane</keyword>
<proteinExistence type="predicted"/>